<proteinExistence type="predicted"/>
<protein>
    <submittedName>
        <fullName evidence="2">Uncharacterized protein</fullName>
    </submittedName>
</protein>
<evidence type="ECO:0000313" key="3">
    <source>
        <dbReference type="Proteomes" id="UP000546970"/>
    </source>
</evidence>
<comment type="caution">
    <text evidence="2">The sequence shown here is derived from an EMBL/GenBank/DDBJ whole genome shotgun (WGS) entry which is preliminary data.</text>
</comment>
<dbReference type="EMBL" id="JABBCP010000004">
    <property type="protein sequence ID" value="NMF55951.1"/>
    <property type="molecule type" value="Genomic_DNA"/>
</dbReference>
<evidence type="ECO:0000256" key="1">
    <source>
        <dbReference type="SAM" id="Phobius"/>
    </source>
</evidence>
<keyword evidence="3" id="KW-1185">Reference proteome</keyword>
<accession>A0A7X9YJC2</accession>
<dbReference type="RefSeq" id="WP_169277586.1">
    <property type="nucleotide sequence ID" value="NZ_JABBCP010000004.1"/>
</dbReference>
<dbReference type="AlphaFoldDB" id="A0A7X9YJC2"/>
<keyword evidence="1" id="KW-0472">Membrane</keyword>
<evidence type="ECO:0000313" key="2">
    <source>
        <dbReference type="EMBL" id="NMF55951.1"/>
    </source>
</evidence>
<reference evidence="2 3" key="1">
    <citation type="submission" date="2020-04" db="EMBL/GenBank/DDBJ databases">
        <title>Collinsella sp. KGMB02528 nov., an anaerobic actinobacterium isolated from human feces.</title>
        <authorList>
            <person name="Han K.-I."/>
            <person name="Eom M.K."/>
            <person name="Kim J.-S."/>
            <person name="Lee K.C."/>
            <person name="Suh M.K."/>
            <person name="Park S.-H."/>
            <person name="Lee J.H."/>
            <person name="Kang S.W."/>
            <person name="Park J.-E."/>
            <person name="Oh B.S."/>
            <person name="Yu S.Y."/>
            <person name="Choi S.-H."/>
            <person name="Lee D.H."/>
            <person name="Yoon H."/>
            <person name="Kim B.-Y."/>
            <person name="Lee J.H."/>
            <person name="Lee J.-S."/>
        </authorList>
    </citation>
    <scope>NUCLEOTIDE SEQUENCE [LARGE SCALE GENOMIC DNA]</scope>
    <source>
        <strain evidence="2 3">KGMB02528</strain>
    </source>
</reference>
<sequence length="51" mass="5834">MNWTQIWMDMFGATEWLGLSMGFWVSSAVVSLIVVIMNVVLWNMKPLSKKG</sequence>
<dbReference type="Proteomes" id="UP000546970">
    <property type="component" value="Unassembled WGS sequence"/>
</dbReference>
<name>A0A7X9YJC2_9ACTN</name>
<keyword evidence="1" id="KW-1133">Transmembrane helix</keyword>
<feature type="transmembrane region" description="Helical" evidence="1">
    <location>
        <begin position="20"/>
        <end position="42"/>
    </location>
</feature>
<gene>
    <name evidence="2" type="ORF">HF320_06385</name>
</gene>
<keyword evidence="1" id="KW-0812">Transmembrane</keyword>
<organism evidence="2 3">
    <name type="scientific">Collinsella acetigenes</name>
    <dbReference type="NCBI Taxonomy" id="2713419"/>
    <lineage>
        <taxon>Bacteria</taxon>
        <taxon>Bacillati</taxon>
        <taxon>Actinomycetota</taxon>
        <taxon>Coriobacteriia</taxon>
        <taxon>Coriobacteriales</taxon>
        <taxon>Coriobacteriaceae</taxon>
        <taxon>Collinsella</taxon>
    </lineage>
</organism>